<keyword evidence="4" id="KW-1185">Reference proteome</keyword>
<evidence type="ECO:0000256" key="2">
    <source>
        <dbReference type="SAM" id="SignalP"/>
    </source>
</evidence>
<comment type="caution">
    <text evidence="3">The sequence shown here is derived from an EMBL/GenBank/DDBJ whole genome shotgun (WGS) entry which is preliminary data.</text>
</comment>
<name>A0A2N5Y0C8_9GAMM</name>
<dbReference type="Proteomes" id="UP000234845">
    <property type="component" value="Unassembled WGS sequence"/>
</dbReference>
<evidence type="ECO:0000313" key="3">
    <source>
        <dbReference type="EMBL" id="PLW81852.1"/>
    </source>
</evidence>
<reference evidence="4" key="1">
    <citation type="submission" date="2017-11" db="EMBL/GenBank/DDBJ databases">
        <title>The draft genome sequence of Chromatocurvus sp. F02.</title>
        <authorList>
            <person name="Du Z.-J."/>
            <person name="Chang Y.-Q."/>
        </authorList>
    </citation>
    <scope>NUCLEOTIDE SEQUENCE [LARGE SCALE GENOMIC DNA]</scope>
    <source>
        <strain evidence="4">F02</strain>
    </source>
</reference>
<evidence type="ECO:0000256" key="1">
    <source>
        <dbReference type="SAM" id="MobiDB-lite"/>
    </source>
</evidence>
<feature type="chain" id="PRO_5014904977" evidence="2">
    <location>
        <begin position="29"/>
        <end position="90"/>
    </location>
</feature>
<accession>A0A2N5Y0C8</accession>
<dbReference type="RefSeq" id="WP_101522134.1">
    <property type="nucleotide sequence ID" value="NZ_PKLZ01000010.1"/>
</dbReference>
<organism evidence="3 4">
    <name type="scientific">Kineobactrum sediminis</name>
    <dbReference type="NCBI Taxonomy" id="1905677"/>
    <lineage>
        <taxon>Bacteria</taxon>
        <taxon>Pseudomonadati</taxon>
        <taxon>Pseudomonadota</taxon>
        <taxon>Gammaproteobacteria</taxon>
        <taxon>Cellvibrionales</taxon>
        <taxon>Halieaceae</taxon>
        <taxon>Kineobactrum</taxon>
    </lineage>
</organism>
<sequence length="90" mass="9504">MLNPEKQKHVLARILLAMALLCAAVSHGQDENNELPADSAAGPARADADTSSGSDSGTESVTGRERTSPFEYEASEQISEDLSVSFPVDI</sequence>
<dbReference type="AlphaFoldDB" id="A0A2N5Y0C8"/>
<protein>
    <submittedName>
        <fullName evidence="3">Uncharacterized protein</fullName>
    </submittedName>
</protein>
<proteinExistence type="predicted"/>
<keyword evidence="2" id="KW-0732">Signal</keyword>
<feature type="compositionally biased region" description="Low complexity" evidence="1">
    <location>
        <begin position="37"/>
        <end position="61"/>
    </location>
</feature>
<feature type="signal peptide" evidence="2">
    <location>
        <begin position="1"/>
        <end position="28"/>
    </location>
</feature>
<dbReference type="EMBL" id="PKLZ01000010">
    <property type="protein sequence ID" value="PLW81852.1"/>
    <property type="molecule type" value="Genomic_DNA"/>
</dbReference>
<feature type="region of interest" description="Disordered" evidence="1">
    <location>
        <begin position="30"/>
        <end position="90"/>
    </location>
</feature>
<gene>
    <name evidence="3" type="ORF">CWI75_13995</name>
</gene>
<evidence type="ECO:0000313" key="4">
    <source>
        <dbReference type="Proteomes" id="UP000234845"/>
    </source>
</evidence>